<dbReference type="EMBL" id="CP114194">
    <property type="protein sequence ID" value="WAT89038.1"/>
    <property type="molecule type" value="Genomic_DNA"/>
</dbReference>
<reference evidence="1" key="1">
    <citation type="submission" date="2022-12" db="EMBL/GenBank/DDBJ databases">
        <title>Vibrio parahaemolyticus become highly virulent by producing novel Tc toxins.</title>
        <authorList>
            <person name="Yang F."/>
            <person name="You Y."/>
            <person name="Lai Q."/>
            <person name="Xu L."/>
            <person name="Li F."/>
        </authorList>
    </citation>
    <scope>NUCLEOTIDE SEQUENCE</scope>
    <source>
        <strain evidence="1">Vp-HL-202005</strain>
    </source>
</reference>
<accession>A0AA47L5U5</accession>
<dbReference type="Proteomes" id="UP001156560">
    <property type="component" value="Chromosome 1"/>
</dbReference>
<proteinExistence type="predicted"/>
<organism evidence="1 2">
    <name type="scientific">Vibrio parahaemolyticus</name>
    <dbReference type="NCBI Taxonomy" id="670"/>
    <lineage>
        <taxon>Bacteria</taxon>
        <taxon>Pseudomonadati</taxon>
        <taxon>Pseudomonadota</taxon>
        <taxon>Gammaproteobacteria</taxon>
        <taxon>Vibrionales</taxon>
        <taxon>Vibrionaceae</taxon>
        <taxon>Vibrio</taxon>
    </lineage>
</organism>
<dbReference type="AlphaFoldDB" id="A0AA47L5U5"/>
<sequence>MKINKLKKTGELLSHQHMFYMPLVYFNSAANSANDFSDSLEEFNNVRDWFLEKKRELDEFYTKNKNKSLDYVDLDFLSEWPDSLGLDLNSAFEQTHSCIAKTMANFFNFLTNTVAAVESSVNLRIAELLNSGEISKEDILAWDSKGIAERSKHLLLWMEERRMVPPVLDDAFVTFKQVVRLRNHFVHYKFSPAIFSTDEIEISKIVGEEKVSEAFSAKAVASLRVILVALYDKESFFGEMVFERNCRDYSPLMTPSPYIVSPR</sequence>
<name>A0AA47L5U5_VIBPH</name>
<evidence type="ECO:0000313" key="1">
    <source>
        <dbReference type="EMBL" id="WAT89038.1"/>
    </source>
</evidence>
<evidence type="ECO:0000313" key="2">
    <source>
        <dbReference type="Proteomes" id="UP001156560"/>
    </source>
</evidence>
<gene>
    <name evidence="1" type="ORF">O1Q84_10260</name>
</gene>
<protein>
    <submittedName>
        <fullName evidence="1">Uncharacterized protein</fullName>
    </submittedName>
</protein>
<dbReference type="RefSeq" id="WP_267391285.1">
    <property type="nucleotide sequence ID" value="NZ_CP114194.1"/>
</dbReference>